<gene>
    <name evidence="2" type="ORF">FSAL1345_LOCUS1242</name>
</gene>
<feature type="compositionally biased region" description="Low complexity" evidence="1">
    <location>
        <begin position="57"/>
        <end position="70"/>
    </location>
</feature>
<sequence length="118" mass="13196">MSKQTKLSTAGTFSGITTPFTTNQFGCRMKQFSKFVRPFNSKQLPSTHRLPPKSDRSTTSTSIRSNTPTRGLSISTLAKQPKYSRSLSRNRSDNSVKMPPLVPSSLRYSPKLTQRLNV</sequence>
<evidence type="ECO:0000313" key="2">
    <source>
        <dbReference type="EMBL" id="CAE0317973.1"/>
    </source>
</evidence>
<protein>
    <submittedName>
        <fullName evidence="2">Uncharacterized protein</fullName>
    </submittedName>
</protein>
<evidence type="ECO:0000256" key="1">
    <source>
        <dbReference type="SAM" id="MobiDB-lite"/>
    </source>
</evidence>
<organism evidence="2">
    <name type="scientific">Fabrea salina</name>
    <dbReference type="NCBI Taxonomy" id="342563"/>
    <lineage>
        <taxon>Eukaryota</taxon>
        <taxon>Sar</taxon>
        <taxon>Alveolata</taxon>
        <taxon>Ciliophora</taxon>
        <taxon>Postciliodesmatophora</taxon>
        <taxon>Heterotrichea</taxon>
        <taxon>Heterotrichida</taxon>
        <taxon>Fabreidae</taxon>
        <taxon>Fabrea</taxon>
    </lineage>
</organism>
<feature type="region of interest" description="Disordered" evidence="1">
    <location>
        <begin position="38"/>
        <end position="118"/>
    </location>
</feature>
<dbReference type="EMBL" id="HBIF01001459">
    <property type="protein sequence ID" value="CAE0317973.1"/>
    <property type="molecule type" value="Transcribed_RNA"/>
</dbReference>
<proteinExistence type="predicted"/>
<feature type="region of interest" description="Disordered" evidence="1">
    <location>
        <begin position="1"/>
        <end position="22"/>
    </location>
</feature>
<accession>A0A7S3IAV8</accession>
<name>A0A7S3IAV8_9CILI</name>
<feature type="compositionally biased region" description="Low complexity" evidence="1">
    <location>
        <begin position="84"/>
        <end position="95"/>
    </location>
</feature>
<reference evidence="2" key="1">
    <citation type="submission" date="2021-01" db="EMBL/GenBank/DDBJ databases">
        <authorList>
            <person name="Corre E."/>
            <person name="Pelletier E."/>
            <person name="Niang G."/>
            <person name="Scheremetjew M."/>
            <person name="Finn R."/>
            <person name="Kale V."/>
            <person name="Holt S."/>
            <person name="Cochrane G."/>
            <person name="Meng A."/>
            <person name="Brown T."/>
            <person name="Cohen L."/>
        </authorList>
    </citation>
    <scope>NUCLEOTIDE SEQUENCE</scope>
</reference>
<dbReference type="AlphaFoldDB" id="A0A7S3IAV8"/>